<dbReference type="InterPro" id="IPR040091">
    <property type="entry name" value="LRRC56"/>
</dbReference>
<reference evidence="2 3" key="1">
    <citation type="journal article" date="2024" name="Science">
        <title>Giant polyketide synthase enzymes in the biosynthesis of giant marine polyether toxins.</title>
        <authorList>
            <person name="Fallon T.R."/>
            <person name="Shende V.V."/>
            <person name="Wierzbicki I.H."/>
            <person name="Pendleton A.L."/>
            <person name="Watervoot N.F."/>
            <person name="Auber R.P."/>
            <person name="Gonzalez D.J."/>
            <person name="Wisecaver J.H."/>
            <person name="Moore B.S."/>
        </authorList>
    </citation>
    <scope>NUCLEOTIDE SEQUENCE [LARGE SCALE GENOMIC DNA]</scope>
    <source>
        <strain evidence="2 3">12B1</strain>
    </source>
</reference>
<evidence type="ECO:0000313" key="3">
    <source>
        <dbReference type="Proteomes" id="UP001515480"/>
    </source>
</evidence>
<organism evidence="2 3">
    <name type="scientific">Prymnesium parvum</name>
    <name type="common">Toxic golden alga</name>
    <dbReference type="NCBI Taxonomy" id="97485"/>
    <lineage>
        <taxon>Eukaryota</taxon>
        <taxon>Haptista</taxon>
        <taxon>Haptophyta</taxon>
        <taxon>Prymnesiophyceae</taxon>
        <taxon>Prymnesiales</taxon>
        <taxon>Prymnesiaceae</taxon>
        <taxon>Prymnesium</taxon>
    </lineage>
</organism>
<protein>
    <recommendedName>
        <fullName evidence="4">Leucine-rich repeat-containing protein 56</fullName>
    </recommendedName>
</protein>
<feature type="compositionally biased region" description="Low complexity" evidence="1">
    <location>
        <begin position="239"/>
        <end position="297"/>
    </location>
</feature>
<sequence>MDTITEEFLPDEMIRKLAGTDDLSQVTFLEMTVDTSEHTLGDLGVRLPRLEQLRLSHSNIGTPRDLGTALGRLQVLWLARSGLHELEGVGAFGSLTELYLAFNAINDLSPLMDMERLQVIDLEANTIADPAQVHYLCGCSQLGALTLEGNPIADCDDYREQVTDALPWLQWLDDRPTNDDKAAKAARAVLDVMPCEKTRRELRLITDGIKYADPLRAFDVMSFEALSFADTASAPLASTSSSFRASSRGGTSRGSAQPVGVAWGSSHGSSSVSTPRGVTTSSLEAPSSATSTSSSLTHGDGILVCGNPTQALRAKRRADSREASPLTPSHAPSPFASLRLPLPPSLPLDTLACDDLLPELLQALYQFKLQQAMLGDVELDQDAGYSRTLPASVENVGVGGTHAAALRESPGGRGPIADDATWVTGVDGIDEADDVLLLDVPSLPSRVDRLRETCERYDTFNTKMEDPAGGAALDYAADSPGQLRRHSSPGTTSKTSIECEDHVTLRSHDLG</sequence>
<gene>
    <name evidence="2" type="ORF">AB1Y20_021386</name>
</gene>
<feature type="region of interest" description="Disordered" evidence="1">
    <location>
        <begin position="239"/>
        <end position="336"/>
    </location>
</feature>
<dbReference type="InterPro" id="IPR001611">
    <property type="entry name" value="Leu-rich_rpt"/>
</dbReference>
<feature type="region of interest" description="Disordered" evidence="1">
    <location>
        <begin position="461"/>
        <end position="496"/>
    </location>
</feature>
<dbReference type="EMBL" id="JBGBPQ010000007">
    <property type="protein sequence ID" value="KAL1521731.1"/>
    <property type="molecule type" value="Genomic_DNA"/>
</dbReference>
<comment type="caution">
    <text evidence="2">The sequence shown here is derived from an EMBL/GenBank/DDBJ whole genome shotgun (WGS) entry which is preliminary data.</text>
</comment>
<dbReference type="PROSITE" id="PS51450">
    <property type="entry name" value="LRR"/>
    <property type="match status" value="1"/>
</dbReference>
<dbReference type="Proteomes" id="UP001515480">
    <property type="component" value="Unassembled WGS sequence"/>
</dbReference>
<dbReference type="AlphaFoldDB" id="A0AB34JLW0"/>
<evidence type="ECO:0000313" key="2">
    <source>
        <dbReference type="EMBL" id="KAL1521731.1"/>
    </source>
</evidence>
<accession>A0AB34JLW0</accession>
<dbReference type="PANTHER" id="PTHR22708">
    <property type="entry name" value="LEUCINE-RICH REPEAT-CONTAINING PROTEIN 56"/>
    <property type="match status" value="1"/>
</dbReference>
<keyword evidence="3" id="KW-1185">Reference proteome</keyword>
<proteinExistence type="predicted"/>
<evidence type="ECO:0008006" key="4">
    <source>
        <dbReference type="Google" id="ProtNLM"/>
    </source>
</evidence>
<dbReference type="SUPFAM" id="SSF52058">
    <property type="entry name" value="L domain-like"/>
    <property type="match status" value="1"/>
</dbReference>
<name>A0AB34JLW0_PRYPA</name>
<evidence type="ECO:0000256" key="1">
    <source>
        <dbReference type="SAM" id="MobiDB-lite"/>
    </source>
</evidence>
<dbReference type="Gene3D" id="3.80.10.10">
    <property type="entry name" value="Ribonuclease Inhibitor"/>
    <property type="match status" value="1"/>
</dbReference>
<dbReference type="InterPro" id="IPR032675">
    <property type="entry name" value="LRR_dom_sf"/>
</dbReference>
<dbReference type="PANTHER" id="PTHR22708:SF0">
    <property type="entry name" value="LEUCINE-RICH REPEAT-CONTAINING PROTEIN 56"/>
    <property type="match status" value="1"/>
</dbReference>